<evidence type="ECO:0000256" key="15">
    <source>
        <dbReference type="ARBA" id="ARBA00063882"/>
    </source>
</evidence>
<dbReference type="GO" id="GO:0160182">
    <property type="term" value="F:nitrate reductase (quinone) activity"/>
    <property type="evidence" value="ECO:0007669"/>
    <property type="project" value="UniProtKB-EC"/>
</dbReference>
<keyword evidence="9 17" id="KW-1133">Transmembrane helix</keyword>
<keyword evidence="13 17" id="KW-0472">Membrane</keyword>
<dbReference type="EMBL" id="FNAK01000004">
    <property type="protein sequence ID" value="SDE11383.1"/>
    <property type="molecule type" value="Genomic_DNA"/>
</dbReference>
<dbReference type="RefSeq" id="WP_068303874.1">
    <property type="nucleotide sequence ID" value="NZ_DAIOMO010000004.1"/>
</dbReference>
<evidence type="ECO:0000256" key="12">
    <source>
        <dbReference type="ARBA" id="ARBA00023063"/>
    </source>
</evidence>
<evidence type="ECO:0000256" key="6">
    <source>
        <dbReference type="ARBA" id="ARBA00022692"/>
    </source>
</evidence>
<feature type="transmembrane region" description="Helical" evidence="17">
    <location>
        <begin position="12"/>
        <end position="30"/>
    </location>
</feature>
<reference evidence="19 20" key="1">
    <citation type="submission" date="2016-10" db="EMBL/GenBank/DDBJ databases">
        <authorList>
            <person name="de Groot N.N."/>
        </authorList>
    </citation>
    <scope>NUCLEOTIDE SEQUENCE [LARGE SCALE GENOMIC DNA]</scope>
    <source>
        <strain evidence="19 20">CGMCC 1.9109</strain>
    </source>
</reference>
<dbReference type="STRING" id="637679.GCA_001550055_01714"/>
<evidence type="ECO:0000256" key="10">
    <source>
        <dbReference type="ARBA" id="ARBA00023002"/>
    </source>
</evidence>
<feature type="transmembrane region" description="Helical" evidence="17">
    <location>
        <begin position="51"/>
        <end position="72"/>
    </location>
</feature>
<evidence type="ECO:0000256" key="5">
    <source>
        <dbReference type="ARBA" id="ARBA00022617"/>
    </source>
</evidence>
<dbReference type="InterPro" id="IPR003816">
    <property type="entry name" value="Nitrate_red_gam"/>
</dbReference>
<dbReference type="InterPro" id="IPR036197">
    <property type="entry name" value="NarG-like_sf"/>
</dbReference>
<evidence type="ECO:0000256" key="11">
    <source>
        <dbReference type="ARBA" id="ARBA00023004"/>
    </source>
</evidence>
<keyword evidence="11 16" id="KW-0408">Iron</keyword>
<keyword evidence="5 16" id="KW-0349">Heme</keyword>
<evidence type="ECO:0000256" key="2">
    <source>
        <dbReference type="ARBA" id="ARBA00012500"/>
    </source>
</evidence>
<accession>A0A1G7A9M1</accession>
<keyword evidence="4" id="KW-1003">Cell membrane</keyword>
<comment type="catalytic activity">
    <reaction evidence="14">
        <text>nitrate + a quinol = a quinone + nitrite + H2O</text>
        <dbReference type="Rhea" id="RHEA:56144"/>
        <dbReference type="ChEBI" id="CHEBI:15377"/>
        <dbReference type="ChEBI" id="CHEBI:16301"/>
        <dbReference type="ChEBI" id="CHEBI:17632"/>
        <dbReference type="ChEBI" id="CHEBI:24646"/>
        <dbReference type="ChEBI" id="CHEBI:132124"/>
        <dbReference type="EC" id="1.7.5.1"/>
    </reaction>
</comment>
<dbReference type="AlphaFoldDB" id="A0A1G7A9M1"/>
<dbReference type="GO" id="GO:0009325">
    <property type="term" value="C:nitrate reductase complex"/>
    <property type="evidence" value="ECO:0007669"/>
    <property type="project" value="InterPro"/>
</dbReference>
<feature type="binding site" description="axial binding residue" evidence="16">
    <location>
        <position position="188"/>
    </location>
    <ligand>
        <name>heme b</name>
        <dbReference type="ChEBI" id="CHEBI:60344"/>
        <label>1</label>
    </ligand>
    <ligandPart>
        <name>Fe</name>
        <dbReference type="ChEBI" id="CHEBI:18248"/>
    </ligandPart>
</feature>
<evidence type="ECO:0000256" key="4">
    <source>
        <dbReference type="ARBA" id="ARBA00022475"/>
    </source>
</evidence>
<dbReference type="NCBIfam" id="TIGR00351">
    <property type="entry name" value="narI"/>
    <property type="match status" value="1"/>
</dbReference>
<dbReference type="InterPro" id="IPR023234">
    <property type="entry name" value="NarG-like_domain"/>
</dbReference>
<dbReference type="InterPro" id="IPR051936">
    <property type="entry name" value="Heme-iron_electron_transfer"/>
</dbReference>
<protein>
    <recommendedName>
        <fullName evidence="2">nitrate reductase (quinone)</fullName>
        <ecNumber evidence="2">1.7.5.1</ecNumber>
    </recommendedName>
</protein>
<gene>
    <name evidence="19" type="ORF">SAMN04488071_2143</name>
</gene>
<feature type="domain" description="NarG-like" evidence="18">
    <location>
        <begin position="6"/>
        <end position="226"/>
    </location>
</feature>
<keyword evidence="7" id="KW-0479">Metal-binding</keyword>
<evidence type="ECO:0000256" key="8">
    <source>
        <dbReference type="ARBA" id="ARBA00022982"/>
    </source>
</evidence>
<evidence type="ECO:0000256" key="17">
    <source>
        <dbReference type="SAM" id="Phobius"/>
    </source>
</evidence>
<keyword evidence="6 17" id="KW-0812">Transmembrane</keyword>
<evidence type="ECO:0000256" key="14">
    <source>
        <dbReference type="ARBA" id="ARBA00048294"/>
    </source>
</evidence>
<comment type="subcellular location">
    <subcellularLocation>
        <location evidence="1">Cell membrane</location>
        <topology evidence="1">Multi-pass membrane protein</topology>
    </subcellularLocation>
</comment>
<dbReference type="GO" id="GO:0042128">
    <property type="term" value="P:nitrate assimilation"/>
    <property type="evidence" value="ECO:0007669"/>
    <property type="project" value="UniProtKB-KW"/>
</dbReference>
<evidence type="ECO:0000256" key="9">
    <source>
        <dbReference type="ARBA" id="ARBA00022989"/>
    </source>
</evidence>
<evidence type="ECO:0000256" key="16">
    <source>
        <dbReference type="PIRSR" id="PIRSR603816-1"/>
    </source>
</evidence>
<feature type="binding site" description="axial binding residue" evidence="16">
    <location>
        <position position="206"/>
    </location>
    <ligand>
        <name>heme b</name>
        <dbReference type="ChEBI" id="CHEBI:60344"/>
        <label>1</label>
    </ligand>
    <ligandPart>
        <name>Fe</name>
        <dbReference type="ChEBI" id="CHEBI:18248"/>
    </ligandPart>
</feature>
<dbReference type="Proteomes" id="UP000183685">
    <property type="component" value="Unassembled WGS sequence"/>
</dbReference>
<feature type="binding site" description="axial binding residue" evidence="16">
    <location>
        <position position="57"/>
    </location>
    <ligand>
        <name>heme b</name>
        <dbReference type="ChEBI" id="CHEBI:60344"/>
        <label>1</label>
    </ligand>
    <ligandPart>
        <name>Fe</name>
        <dbReference type="ChEBI" id="CHEBI:18248"/>
    </ligandPart>
</feature>
<keyword evidence="3" id="KW-0813">Transport</keyword>
<evidence type="ECO:0000256" key="7">
    <source>
        <dbReference type="ARBA" id="ARBA00022723"/>
    </source>
</evidence>
<feature type="transmembrane region" description="Helical" evidence="17">
    <location>
        <begin position="189"/>
        <end position="216"/>
    </location>
</feature>
<keyword evidence="12" id="KW-0534">Nitrate assimilation</keyword>
<dbReference type="Pfam" id="PF02665">
    <property type="entry name" value="Nitrate_red_gam"/>
    <property type="match status" value="1"/>
</dbReference>
<name>A0A1G7A9M1_9PROT</name>
<feature type="binding site" description="axial binding residue" evidence="16">
    <location>
        <position position="67"/>
    </location>
    <ligand>
        <name>heme b</name>
        <dbReference type="ChEBI" id="CHEBI:60344"/>
        <label>1</label>
    </ligand>
    <ligandPart>
        <name>Fe</name>
        <dbReference type="ChEBI" id="CHEBI:18248"/>
    </ligandPart>
</feature>
<sequence>MSAYLNDFFFGIYPYLAIVIMVMGSILRYDQDPYSWKAGSSQLLRSKGMRAGSNMFHVGIILLFFGHLVGLLTPESVYHLVMTAAAKQKMAMIAGGIFGTICFIGMTILLVRRLTDPRIRATSKPADIMILLVLYVQLILGLATIPASAQHPDGSSMIALANWAQHIVTFRGGAADFVLHEPLVFKLHIVLGLTIFVLFPFTRLVHVLSAPIKYIFRSGYQIVRKRA</sequence>
<dbReference type="SUPFAM" id="SSF103501">
    <property type="entry name" value="Respiratory nitrate reductase 1 gamma chain"/>
    <property type="match status" value="1"/>
</dbReference>
<evidence type="ECO:0000256" key="13">
    <source>
        <dbReference type="ARBA" id="ARBA00023136"/>
    </source>
</evidence>
<keyword evidence="20" id="KW-1185">Reference proteome</keyword>
<feature type="transmembrane region" description="Helical" evidence="17">
    <location>
        <begin position="126"/>
        <end position="147"/>
    </location>
</feature>
<dbReference type="GO" id="GO:0019645">
    <property type="term" value="P:anaerobic electron transport chain"/>
    <property type="evidence" value="ECO:0007669"/>
    <property type="project" value="TreeGrafter"/>
</dbReference>
<dbReference type="FunFam" id="1.20.950.20:FF:000001">
    <property type="entry name" value="Respiratory nitrate reductase subunit gamma"/>
    <property type="match status" value="1"/>
</dbReference>
<proteinExistence type="predicted"/>
<evidence type="ECO:0000256" key="1">
    <source>
        <dbReference type="ARBA" id="ARBA00004651"/>
    </source>
</evidence>
<dbReference type="PANTHER" id="PTHR30598">
    <property type="entry name" value="NITRATE REDUCTASE PRIVATE CHAPERONE, REDOX ENZYME MATURATION PROTEIN REMP FAMILY"/>
    <property type="match status" value="1"/>
</dbReference>
<keyword evidence="8" id="KW-0249">Electron transport</keyword>
<evidence type="ECO:0000256" key="3">
    <source>
        <dbReference type="ARBA" id="ARBA00022448"/>
    </source>
</evidence>
<dbReference type="Gene3D" id="1.20.950.20">
    <property type="entry name" value="Transmembrane di-heme cytochromes, Chain C"/>
    <property type="match status" value="1"/>
</dbReference>
<dbReference type="GO" id="GO:0020037">
    <property type="term" value="F:heme binding"/>
    <property type="evidence" value="ECO:0007669"/>
    <property type="project" value="TreeGrafter"/>
</dbReference>
<dbReference type="OrthoDB" id="9788113at2"/>
<dbReference type="EC" id="1.7.5.1" evidence="2"/>
<dbReference type="GO" id="GO:0009055">
    <property type="term" value="F:electron transfer activity"/>
    <property type="evidence" value="ECO:0007669"/>
    <property type="project" value="TreeGrafter"/>
</dbReference>
<dbReference type="GO" id="GO:0005886">
    <property type="term" value="C:plasma membrane"/>
    <property type="evidence" value="ECO:0007669"/>
    <property type="project" value="UniProtKB-SubCell"/>
</dbReference>
<comment type="subunit">
    <text evidence="15">Dimer of heterotrimers each composed of an alpha, a beta and a gamma chain. Alpha and beta are catalytic chains; gamma chains are involved in binding the enzyme complex to the cytoplasmic membrane.</text>
</comment>
<dbReference type="GO" id="GO:0046872">
    <property type="term" value="F:metal ion binding"/>
    <property type="evidence" value="ECO:0007669"/>
    <property type="project" value="UniProtKB-KW"/>
</dbReference>
<evidence type="ECO:0000313" key="19">
    <source>
        <dbReference type="EMBL" id="SDE11383.1"/>
    </source>
</evidence>
<feature type="transmembrane region" description="Helical" evidence="17">
    <location>
        <begin position="92"/>
        <end position="114"/>
    </location>
</feature>
<keyword evidence="10" id="KW-0560">Oxidoreductase</keyword>
<organism evidence="19 20">
    <name type="scientific">Kordiimonas lacus</name>
    <dbReference type="NCBI Taxonomy" id="637679"/>
    <lineage>
        <taxon>Bacteria</taxon>
        <taxon>Pseudomonadati</taxon>
        <taxon>Pseudomonadota</taxon>
        <taxon>Alphaproteobacteria</taxon>
        <taxon>Kordiimonadales</taxon>
        <taxon>Kordiimonadaceae</taxon>
        <taxon>Kordiimonas</taxon>
    </lineage>
</organism>
<evidence type="ECO:0000313" key="20">
    <source>
        <dbReference type="Proteomes" id="UP000183685"/>
    </source>
</evidence>
<dbReference type="PANTHER" id="PTHR30598:SF3">
    <property type="entry name" value="RESPIRATORY NITRATE REDUCTASE 1 GAMMA CHAIN"/>
    <property type="match status" value="1"/>
</dbReference>
<evidence type="ECO:0000259" key="18">
    <source>
        <dbReference type="Pfam" id="PF02665"/>
    </source>
</evidence>